<dbReference type="PANTHER" id="PTHR20898">
    <property type="entry name" value="DAEDALUS ON 3-RELATED-RELATED"/>
    <property type="match status" value="1"/>
</dbReference>
<accession>A0A9J6BBN2</accession>
<dbReference type="PANTHER" id="PTHR20898:SF0">
    <property type="entry name" value="DAEDALUS ON 3-RELATED"/>
    <property type="match status" value="1"/>
</dbReference>
<evidence type="ECO:0000313" key="2">
    <source>
        <dbReference type="Proteomes" id="UP001107558"/>
    </source>
</evidence>
<evidence type="ECO:0000313" key="1">
    <source>
        <dbReference type="EMBL" id="KAG5666947.1"/>
    </source>
</evidence>
<dbReference type="EMBL" id="JADBJN010000004">
    <property type="protein sequence ID" value="KAG5666947.1"/>
    <property type="molecule type" value="Genomic_DNA"/>
</dbReference>
<dbReference type="SMART" id="SM00697">
    <property type="entry name" value="DM8"/>
    <property type="match status" value="1"/>
</dbReference>
<comment type="caution">
    <text evidence="1">The sequence shown here is derived from an EMBL/GenBank/DDBJ whole genome shotgun (WGS) entry which is preliminary data.</text>
</comment>
<sequence>MFKIVVFLLFIVFYFTIYGVKIKTTRFEIKKHTELADINVTYTDAADYSYTALFIYIDLFNDWTDIMIQLTVATPRTDPNSIIFDNQLFSTRFNFCTFNENKVSSIFARVFLGDIRQKSSFKWKCPLKKGHYEIKNYTVSVPSLNIVPSTNGQVTTVFLAKIGKNKKFQTVATTIGEGRVWS</sequence>
<dbReference type="InterPro" id="IPR010512">
    <property type="entry name" value="DUF1091"/>
</dbReference>
<dbReference type="OrthoDB" id="8109049at2759"/>
<proteinExistence type="predicted"/>
<reference evidence="1" key="1">
    <citation type="submission" date="2021-03" db="EMBL/GenBank/DDBJ databases">
        <title>Chromosome level genome of the anhydrobiotic midge Polypedilum vanderplanki.</title>
        <authorList>
            <person name="Yoshida Y."/>
            <person name="Kikawada T."/>
            <person name="Gusev O."/>
        </authorList>
    </citation>
    <scope>NUCLEOTIDE SEQUENCE</scope>
    <source>
        <strain evidence="1">NIAS01</strain>
        <tissue evidence="1">Whole body or cell culture</tissue>
    </source>
</reference>
<name>A0A9J6BBN2_POLVA</name>
<organism evidence="1 2">
    <name type="scientific">Polypedilum vanderplanki</name>
    <name type="common">Sleeping chironomid midge</name>
    <dbReference type="NCBI Taxonomy" id="319348"/>
    <lineage>
        <taxon>Eukaryota</taxon>
        <taxon>Metazoa</taxon>
        <taxon>Ecdysozoa</taxon>
        <taxon>Arthropoda</taxon>
        <taxon>Hexapoda</taxon>
        <taxon>Insecta</taxon>
        <taxon>Pterygota</taxon>
        <taxon>Neoptera</taxon>
        <taxon>Endopterygota</taxon>
        <taxon>Diptera</taxon>
        <taxon>Nematocera</taxon>
        <taxon>Chironomoidea</taxon>
        <taxon>Chironomidae</taxon>
        <taxon>Chironominae</taxon>
        <taxon>Polypedilum</taxon>
        <taxon>Polypedilum</taxon>
    </lineage>
</organism>
<keyword evidence="2" id="KW-1185">Reference proteome</keyword>
<dbReference type="Proteomes" id="UP001107558">
    <property type="component" value="Chromosome 4"/>
</dbReference>
<dbReference type="AlphaFoldDB" id="A0A9J6BBN2"/>
<protein>
    <submittedName>
        <fullName evidence="1">Uncharacterized protein</fullName>
    </submittedName>
</protein>
<dbReference type="Pfam" id="PF06477">
    <property type="entry name" value="DUF1091"/>
    <property type="match status" value="1"/>
</dbReference>
<gene>
    <name evidence="1" type="ORF">PVAND_014952</name>
</gene>